<evidence type="ECO:0000313" key="2">
    <source>
        <dbReference type="EMBL" id="MEU0153794.1"/>
    </source>
</evidence>
<name>A0ABV2VN37_9ACTN</name>
<dbReference type="Proteomes" id="UP001550348">
    <property type="component" value="Unassembled WGS sequence"/>
</dbReference>
<keyword evidence="3" id="KW-1185">Reference proteome</keyword>
<evidence type="ECO:0000256" key="1">
    <source>
        <dbReference type="SAM" id="MobiDB-lite"/>
    </source>
</evidence>
<proteinExistence type="predicted"/>
<dbReference type="RefSeq" id="WP_355665573.1">
    <property type="nucleotide sequence ID" value="NZ_JBEXRX010000050.1"/>
</dbReference>
<dbReference type="EMBL" id="JBEXRX010000050">
    <property type="protein sequence ID" value="MEU0153794.1"/>
    <property type="molecule type" value="Genomic_DNA"/>
</dbReference>
<accession>A0ABV2VN37</accession>
<gene>
    <name evidence="2" type="ORF">ABZ071_18060</name>
</gene>
<comment type="caution">
    <text evidence="2">The sequence shown here is derived from an EMBL/GenBank/DDBJ whole genome shotgun (WGS) entry which is preliminary data.</text>
</comment>
<protein>
    <submittedName>
        <fullName evidence="2">Uncharacterized protein</fullName>
    </submittedName>
</protein>
<feature type="region of interest" description="Disordered" evidence="1">
    <location>
        <begin position="1"/>
        <end position="45"/>
    </location>
</feature>
<organism evidence="2 3">
    <name type="scientific">Micromonospora fulviviridis</name>
    <dbReference type="NCBI Taxonomy" id="47860"/>
    <lineage>
        <taxon>Bacteria</taxon>
        <taxon>Bacillati</taxon>
        <taxon>Actinomycetota</taxon>
        <taxon>Actinomycetes</taxon>
        <taxon>Micromonosporales</taxon>
        <taxon>Micromonosporaceae</taxon>
        <taxon>Micromonospora</taxon>
    </lineage>
</organism>
<sequence>MIDTDPEVHPTGVKQASGSCQEDLRELPIRHRIRTAPADPPEVSR</sequence>
<evidence type="ECO:0000313" key="3">
    <source>
        <dbReference type="Proteomes" id="UP001550348"/>
    </source>
</evidence>
<reference evidence="2 3" key="1">
    <citation type="submission" date="2024-06" db="EMBL/GenBank/DDBJ databases">
        <title>The Natural Products Discovery Center: Release of the First 8490 Sequenced Strains for Exploring Actinobacteria Biosynthetic Diversity.</title>
        <authorList>
            <person name="Kalkreuter E."/>
            <person name="Kautsar S.A."/>
            <person name="Yang D."/>
            <person name="Bader C.D."/>
            <person name="Teijaro C.N."/>
            <person name="Fluegel L."/>
            <person name="Davis C.M."/>
            <person name="Simpson J.R."/>
            <person name="Lauterbach L."/>
            <person name="Steele A.D."/>
            <person name="Gui C."/>
            <person name="Meng S."/>
            <person name="Li G."/>
            <person name="Viehrig K."/>
            <person name="Ye F."/>
            <person name="Su P."/>
            <person name="Kiefer A.F."/>
            <person name="Nichols A."/>
            <person name="Cepeda A.J."/>
            <person name="Yan W."/>
            <person name="Fan B."/>
            <person name="Jiang Y."/>
            <person name="Adhikari A."/>
            <person name="Zheng C.-J."/>
            <person name="Schuster L."/>
            <person name="Cowan T.M."/>
            <person name="Smanski M.J."/>
            <person name="Chevrette M.G."/>
            <person name="De Carvalho L.P.S."/>
            <person name="Shen B."/>
        </authorList>
    </citation>
    <scope>NUCLEOTIDE SEQUENCE [LARGE SCALE GENOMIC DNA]</scope>
    <source>
        <strain evidence="2 3">NPDC006286</strain>
    </source>
</reference>